<evidence type="ECO:0000313" key="2">
    <source>
        <dbReference type="EMBL" id="MDA0139662.1"/>
    </source>
</evidence>
<organism evidence="2 3">
    <name type="scientific">Solirubrobacter deserti</name>
    <dbReference type="NCBI Taxonomy" id="2282478"/>
    <lineage>
        <taxon>Bacteria</taxon>
        <taxon>Bacillati</taxon>
        <taxon>Actinomycetota</taxon>
        <taxon>Thermoleophilia</taxon>
        <taxon>Solirubrobacterales</taxon>
        <taxon>Solirubrobacteraceae</taxon>
        <taxon>Solirubrobacter</taxon>
    </lineage>
</organism>
<dbReference type="RefSeq" id="WP_202955605.1">
    <property type="nucleotide sequence ID" value="NZ_JAPCID010000028.1"/>
</dbReference>
<protein>
    <submittedName>
        <fullName evidence="2">Lasso peptide biosynthesis B2 protein</fullName>
    </submittedName>
</protein>
<dbReference type="InterPro" id="IPR032708">
    <property type="entry name" value="McjB_C"/>
</dbReference>
<dbReference type="InterPro" id="IPR053521">
    <property type="entry name" value="McjB-like"/>
</dbReference>
<evidence type="ECO:0000259" key="1">
    <source>
        <dbReference type="Pfam" id="PF13471"/>
    </source>
</evidence>
<reference evidence="2" key="1">
    <citation type="submission" date="2022-10" db="EMBL/GenBank/DDBJ databases">
        <title>The WGS of Solirubrobacter sp. CPCC 204708.</title>
        <authorList>
            <person name="Jiang Z."/>
        </authorList>
    </citation>
    <scope>NUCLEOTIDE SEQUENCE</scope>
    <source>
        <strain evidence="2">CPCC 204708</strain>
    </source>
</reference>
<sequence>MRSAIEAPRAGGLSTLAKLVLAGEIVGVYARARWLLRSHDAPSTLQRLRSPSRGRRATGQPPAGLGRHLAWATVKVLAVLPVDDRCLLQSLVLARLMAVRGLAHEVVFSVASGAGFEAHCWVETGGAALLEPGGDAHIEILRL</sequence>
<dbReference type="Pfam" id="PF13471">
    <property type="entry name" value="Transglut_core3"/>
    <property type="match status" value="1"/>
</dbReference>
<proteinExistence type="predicted"/>
<gene>
    <name evidence="2" type="ORF">OJ962_19330</name>
</gene>
<name>A0ABT4RM63_9ACTN</name>
<dbReference type="EMBL" id="JAPCID010000028">
    <property type="protein sequence ID" value="MDA0139662.1"/>
    <property type="molecule type" value="Genomic_DNA"/>
</dbReference>
<keyword evidence="3" id="KW-1185">Reference proteome</keyword>
<accession>A0ABT4RM63</accession>
<evidence type="ECO:0000313" key="3">
    <source>
        <dbReference type="Proteomes" id="UP001147700"/>
    </source>
</evidence>
<dbReference type="NCBIfam" id="NF033537">
    <property type="entry name" value="lasso_biosyn_B2"/>
    <property type="match status" value="1"/>
</dbReference>
<dbReference type="Proteomes" id="UP001147700">
    <property type="component" value="Unassembled WGS sequence"/>
</dbReference>
<comment type="caution">
    <text evidence="2">The sequence shown here is derived from an EMBL/GenBank/DDBJ whole genome shotgun (WGS) entry which is preliminary data.</text>
</comment>
<feature type="domain" description="Microcin J25-processing protein McjB C-terminal" evidence="1">
    <location>
        <begin position="30"/>
        <end position="133"/>
    </location>
</feature>